<comment type="caution">
    <text evidence="3">The sequence shown here is derived from an EMBL/GenBank/DDBJ whole genome shotgun (WGS) entry which is preliminary data.</text>
</comment>
<feature type="coiled-coil region" evidence="1">
    <location>
        <begin position="83"/>
        <end position="110"/>
    </location>
</feature>
<feature type="transmembrane region" description="Helical" evidence="2">
    <location>
        <begin position="30"/>
        <end position="48"/>
    </location>
</feature>
<sequence length="122" mass="13956">MFSAILAGVVVLSIFWLLRRDRLPVMHSLWWLSVAGLIGLLGLFPRLIDRVADWVGVAYSPSLLFMVAILVLLIKVLLEDVDVSQDRRRLLRLAQKVAMLEEQIEQLNHEDPGKRSRDPRNS</sequence>
<dbReference type="Pfam" id="PF10066">
    <property type="entry name" value="DUF2304"/>
    <property type="match status" value="1"/>
</dbReference>
<keyword evidence="2" id="KW-1133">Transmembrane helix</keyword>
<reference evidence="3 4" key="1">
    <citation type="submission" date="2020-02" db="EMBL/GenBank/DDBJ databases">
        <authorList>
            <person name="Zhang X.-Y."/>
        </authorList>
    </citation>
    <scope>NUCLEOTIDE SEQUENCE [LARGE SCALE GENOMIC DNA]</scope>
    <source>
        <strain evidence="3 4">C33</strain>
    </source>
</reference>
<dbReference type="InterPro" id="IPR019277">
    <property type="entry name" value="DUF2304"/>
</dbReference>
<evidence type="ECO:0000313" key="4">
    <source>
        <dbReference type="Proteomes" id="UP000484885"/>
    </source>
</evidence>
<accession>A0A845V136</accession>
<proteinExistence type="predicted"/>
<protein>
    <submittedName>
        <fullName evidence="3">DUF2304 domain-containing protein</fullName>
    </submittedName>
</protein>
<dbReference type="EMBL" id="JAAGSC010000042">
    <property type="protein sequence ID" value="NDY96312.1"/>
    <property type="molecule type" value="Genomic_DNA"/>
</dbReference>
<feature type="transmembrane region" description="Helical" evidence="2">
    <location>
        <begin position="55"/>
        <end position="78"/>
    </location>
</feature>
<gene>
    <name evidence="3" type="ORF">G3I74_11285</name>
</gene>
<dbReference type="RefSeq" id="WP_164211714.1">
    <property type="nucleotide sequence ID" value="NZ_JAAGSC010000042.1"/>
</dbReference>
<organism evidence="3 4">
    <name type="scientific">Wenzhouxiangella limi</name>
    <dbReference type="NCBI Taxonomy" id="2707351"/>
    <lineage>
        <taxon>Bacteria</taxon>
        <taxon>Pseudomonadati</taxon>
        <taxon>Pseudomonadota</taxon>
        <taxon>Gammaproteobacteria</taxon>
        <taxon>Chromatiales</taxon>
        <taxon>Wenzhouxiangellaceae</taxon>
        <taxon>Wenzhouxiangella</taxon>
    </lineage>
</organism>
<dbReference type="Proteomes" id="UP000484885">
    <property type="component" value="Unassembled WGS sequence"/>
</dbReference>
<keyword evidence="2" id="KW-0472">Membrane</keyword>
<evidence type="ECO:0000313" key="3">
    <source>
        <dbReference type="EMBL" id="NDY96312.1"/>
    </source>
</evidence>
<keyword evidence="2" id="KW-0812">Transmembrane</keyword>
<keyword evidence="4" id="KW-1185">Reference proteome</keyword>
<name>A0A845V136_9GAMM</name>
<dbReference type="AlphaFoldDB" id="A0A845V136"/>
<evidence type="ECO:0000256" key="2">
    <source>
        <dbReference type="SAM" id="Phobius"/>
    </source>
</evidence>
<evidence type="ECO:0000256" key="1">
    <source>
        <dbReference type="SAM" id="Coils"/>
    </source>
</evidence>
<keyword evidence="1" id="KW-0175">Coiled coil</keyword>